<evidence type="ECO:0000256" key="9">
    <source>
        <dbReference type="SAM" id="Phobius"/>
    </source>
</evidence>
<feature type="transmembrane region" description="Helical" evidence="9">
    <location>
        <begin position="196"/>
        <end position="221"/>
    </location>
</feature>
<dbReference type="PANTHER" id="PTHR24229">
    <property type="entry name" value="NEUROPEPTIDES RECEPTOR"/>
    <property type="match status" value="1"/>
</dbReference>
<evidence type="ECO:0000256" key="7">
    <source>
        <dbReference type="ARBA" id="ARBA00023170"/>
    </source>
</evidence>
<dbReference type="InterPro" id="IPR000276">
    <property type="entry name" value="GPCR_Rhodpsn"/>
</dbReference>
<dbReference type="KEGG" id="muo:115476129"/>
<evidence type="ECO:0000256" key="8">
    <source>
        <dbReference type="ARBA" id="ARBA00023224"/>
    </source>
</evidence>
<dbReference type="Pfam" id="PF00001">
    <property type="entry name" value="7tm_1"/>
    <property type="match status" value="1"/>
</dbReference>
<accession>A0A6P7YT87</accession>
<dbReference type="Proteomes" id="UP000515156">
    <property type="component" value="Chromosome 8"/>
</dbReference>
<keyword evidence="7" id="KW-0675">Receptor</keyword>
<dbReference type="PROSITE" id="PS50262">
    <property type="entry name" value="G_PROTEIN_RECEP_F1_2"/>
    <property type="match status" value="1"/>
</dbReference>
<dbReference type="GeneID" id="115476129"/>
<dbReference type="PRINTS" id="PR00237">
    <property type="entry name" value="GPCRRHODOPSN"/>
</dbReference>
<dbReference type="GO" id="GO:0043005">
    <property type="term" value="C:neuron projection"/>
    <property type="evidence" value="ECO:0007669"/>
    <property type="project" value="TreeGrafter"/>
</dbReference>
<feature type="transmembrane region" description="Helical" evidence="9">
    <location>
        <begin position="36"/>
        <end position="61"/>
    </location>
</feature>
<sequence length="336" mass="38170">MESLDTDYLQNDSLLLDLWNFTESYEVSPDLSTNTIVTSVFLLLICVIGCIGNTLVFWAIFRYVKMKTVTNIYILNVAAIDLLNALVLPFDVAHNILKAWPFGSVLCKFMWIVHHNLFPRGFFLTVMSVDCCVSVYRPMMSNKWRKARVVTLICATVWVSATLLSLPAIIYADVHLVFQVCTLDFSQDIWAYSYDVYTFTVGILVPLQIIGLCFFLIAVKVRSSGQPVGSPRCGSSKGSRKALFLTIVFLICCSPIQILLITHRYFPLTFDWLLSFFYVLASVRICANPIVCGLLFNDFHESFRTILCFWRKAGAEASDPRESKEENSYHQESMLA</sequence>
<dbReference type="GO" id="GO:0042923">
    <property type="term" value="F:neuropeptide binding"/>
    <property type="evidence" value="ECO:0007669"/>
    <property type="project" value="TreeGrafter"/>
</dbReference>
<name>A0A6P7YT87_9AMPH</name>
<feature type="transmembrane region" description="Helical" evidence="9">
    <location>
        <begin position="242"/>
        <end position="266"/>
    </location>
</feature>
<organism evidence="11 14">
    <name type="scientific">Microcaecilia unicolor</name>
    <dbReference type="NCBI Taxonomy" id="1415580"/>
    <lineage>
        <taxon>Eukaryota</taxon>
        <taxon>Metazoa</taxon>
        <taxon>Chordata</taxon>
        <taxon>Craniata</taxon>
        <taxon>Vertebrata</taxon>
        <taxon>Euteleostomi</taxon>
        <taxon>Amphibia</taxon>
        <taxon>Gymnophiona</taxon>
        <taxon>Siphonopidae</taxon>
        <taxon>Microcaecilia</taxon>
    </lineage>
</organism>
<protein>
    <submittedName>
        <fullName evidence="12 13">Somatostatin receptor type 5-like</fullName>
    </submittedName>
</protein>
<keyword evidence="11" id="KW-1185">Reference proteome</keyword>
<evidence type="ECO:0000256" key="6">
    <source>
        <dbReference type="ARBA" id="ARBA00023136"/>
    </source>
</evidence>
<feature type="transmembrane region" description="Helical" evidence="9">
    <location>
        <begin position="117"/>
        <end position="137"/>
    </location>
</feature>
<evidence type="ECO:0000256" key="1">
    <source>
        <dbReference type="ARBA" id="ARBA00004651"/>
    </source>
</evidence>
<dbReference type="RefSeq" id="XP_030068170.1">
    <property type="nucleotide sequence ID" value="XM_030212310.1"/>
</dbReference>
<feature type="transmembrane region" description="Helical" evidence="9">
    <location>
        <begin position="149"/>
        <end position="170"/>
    </location>
</feature>
<dbReference type="GO" id="GO:0004930">
    <property type="term" value="F:G protein-coupled receptor activity"/>
    <property type="evidence" value="ECO:0007669"/>
    <property type="project" value="UniProtKB-KW"/>
</dbReference>
<dbReference type="GO" id="GO:0007218">
    <property type="term" value="P:neuropeptide signaling pathway"/>
    <property type="evidence" value="ECO:0007669"/>
    <property type="project" value="TreeGrafter"/>
</dbReference>
<evidence type="ECO:0000256" key="5">
    <source>
        <dbReference type="ARBA" id="ARBA00023040"/>
    </source>
</evidence>
<dbReference type="Gene3D" id="1.20.1070.10">
    <property type="entry name" value="Rhodopsin 7-helix transmembrane proteins"/>
    <property type="match status" value="1"/>
</dbReference>
<feature type="domain" description="G-protein coupled receptors family 1 profile" evidence="10">
    <location>
        <begin position="52"/>
        <end position="292"/>
    </location>
</feature>
<reference evidence="12 13" key="1">
    <citation type="submission" date="2025-04" db="UniProtKB">
        <authorList>
            <consortium name="RefSeq"/>
        </authorList>
    </citation>
    <scope>IDENTIFICATION</scope>
</reference>
<gene>
    <name evidence="12 13 14" type="primary">LOC115476129</name>
</gene>
<evidence type="ECO:0000313" key="13">
    <source>
        <dbReference type="RefSeq" id="XP_030068172.1"/>
    </source>
</evidence>
<dbReference type="RefSeq" id="XP_030068173.1">
    <property type="nucleotide sequence ID" value="XM_030212313.1"/>
</dbReference>
<keyword evidence="4 9" id="KW-1133">Transmembrane helix</keyword>
<dbReference type="PRINTS" id="PR01559">
    <property type="entry name" value="DUFFYANTIGEN"/>
</dbReference>
<keyword evidence="2" id="KW-1003">Cell membrane</keyword>
<keyword evidence="5" id="KW-0297">G-protein coupled receptor</keyword>
<keyword evidence="8" id="KW-0807">Transducer</keyword>
<evidence type="ECO:0000256" key="3">
    <source>
        <dbReference type="ARBA" id="ARBA00022692"/>
    </source>
</evidence>
<evidence type="ECO:0000313" key="12">
    <source>
        <dbReference type="RefSeq" id="XP_030068170.1"/>
    </source>
</evidence>
<dbReference type="RefSeq" id="XP_030068172.1">
    <property type="nucleotide sequence ID" value="XM_030212312.1"/>
</dbReference>
<evidence type="ECO:0000256" key="4">
    <source>
        <dbReference type="ARBA" id="ARBA00022989"/>
    </source>
</evidence>
<comment type="subcellular location">
    <subcellularLocation>
        <location evidence="1">Cell membrane</location>
        <topology evidence="1">Multi-pass membrane protein</topology>
    </subcellularLocation>
</comment>
<keyword evidence="3 9" id="KW-0812">Transmembrane</keyword>
<keyword evidence="6 9" id="KW-0472">Membrane</keyword>
<feature type="transmembrane region" description="Helical" evidence="9">
    <location>
        <begin position="272"/>
        <end position="296"/>
    </location>
</feature>
<dbReference type="AlphaFoldDB" id="A0A6P7YT87"/>
<evidence type="ECO:0000313" key="11">
    <source>
        <dbReference type="Proteomes" id="UP000515156"/>
    </source>
</evidence>
<evidence type="ECO:0000259" key="10">
    <source>
        <dbReference type="PROSITE" id="PS50262"/>
    </source>
</evidence>
<evidence type="ECO:0000313" key="14">
    <source>
        <dbReference type="RefSeq" id="XP_030068173.1"/>
    </source>
</evidence>
<dbReference type="InterPro" id="IPR017452">
    <property type="entry name" value="GPCR_Rhodpsn_7TM"/>
</dbReference>
<dbReference type="OrthoDB" id="9880339at2759"/>
<evidence type="ECO:0000256" key="2">
    <source>
        <dbReference type="ARBA" id="ARBA00022475"/>
    </source>
</evidence>
<proteinExistence type="predicted"/>
<dbReference type="SUPFAM" id="SSF81321">
    <property type="entry name" value="Family A G protein-coupled receptor-like"/>
    <property type="match status" value="1"/>
</dbReference>
<dbReference type="PANTHER" id="PTHR24229:SF112">
    <property type="entry name" value="CHEMOKINE-LIKE RECEPTOR 1"/>
    <property type="match status" value="1"/>
</dbReference>
<dbReference type="GO" id="GO:0005886">
    <property type="term" value="C:plasma membrane"/>
    <property type="evidence" value="ECO:0007669"/>
    <property type="project" value="UniProtKB-SubCell"/>
</dbReference>
<feature type="transmembrane region" description="Helical" evidence="9">
    <location>
        <begin position="73"/>
        <end position="97"/>
    </location>
</feature>